<evidence type="ECO:0000256" key="4">
    <source>
        <dbReference type="ARBA" id="ARBA00022982"/>
    </source>
</evidence>
<dbReference type="GO" id="GO:0009055">
    <property type="term" value="F:electron transfer activity"/>
    <property type="evidence" value="ECO:0007669"/>
    <property type="project" value="InterPro"/>
</dbReference>
<dbReference type="InterPro" id="IPR014730">
    <property type="entry name" value="ETF_a/b_N"/>
</dbReference>
<keyword evidence="3" id="KW-0813">Transport</keyword>
<organism evidence="6 7">
    <name type="scientific">Desulfonema magnum</name>
    <dbReference type="NCBI Taxonomy" id="45655"/>
    <lineage>
        <taxon>Bacteria</taxon>
        <taxon>Pseudomonadati</taxon>
        <taxon>Thermodesulfobacteriota</taxon>
        <taxon>Desulfobacteria</taxon>
        <taxon>Desulfobacterales</taxon>
        <taxon>Desulfococcaceae</taxon>
        <taxon>Desulfonema</taxon>
    </lineage>
</organism>
<name>A0A975GQN8_9BACT</name>
<dbReference type="Pfam" id="PF01012">
    <property type="entry name" value="ETF"/>
    <property type="match status" value="1"/>
</dbReference>
<dbReference type="PANTHER" id="PTHR21294:SF8">
    <property type="entry name" value="ELECTRON TRANSFER FLAVOPROTEIN SUBUNIT BETA"/>
    <property type="match status" value="1"/>
</dbReference>
<dbReference type="RefSeq" id="WP_207678432.1">
    <property type="nucleotide sequence ID" value="NZ_CP061800.1"/>
</dbReference>
<accession>A0A975GQN8</accession>
<evidence type="ECO:0000259" key="5">
    <source>
        <dbReference type="SMART" id="SM00893"/>
    </source>
</evidence>
<dbReference type="PANTHER" id="PTHR21294">
    <property type="entry name" value="ELECTRON TRANSFER FLAVOPROTEIN BETA-SUBUNIT"/>
    <property type="match status" value="1"/>
</dbReference>
<dbReference type="InterPro" id="IPR012255">
    <property type="entry name" value="ETF_b"/>
</dbReference>
<comment type="similarity">
    <text evidence="1">Belongs to the ETF beta-subunit/FixA family.</text>
</comment>
<evidence type="ECO:0000256" key="2">
    <source>
        <dbReference type="ARBA" id="ARBA00016797"/>
    </source>
</evidence>
<evidence type="ECO:0000313" key="7">
    <source>
        <dbReference type="Proteomes" id="UP000663722"/>
    </source>
</evidence>
<dbReference type="PIRSF" id="PIRSF000090">
    <property type="entry name" value="Beta-ETF"/>
    <property type="match status" value="1"/>
</dbReference>
<evidence type="ECO:0000256" key="1">
    <source>
        <dbReference type="ARBA" id="ARBA00007557"/>
    </source>
</evidence>
<dbReference type="CDD" id="cd01714">
    <property type="entry name" value="ETF_beta"/>
    <property type="match status" value="1"/>
</dbReference>
<gene>
    <name evidence="6" type="primary">etfB2</name>
    <name evidence="6" type="ORF">dnm_061180</name>
</gene>
<dbReference type="Gene3D" id="3.40.50.620">
    <property type="entry name" value="HUPs"/>
    <property type="match status" value="1"/>
</dbReference>
<proteinExistence type="inferred from homology"/>
<evidence type="ECO:0000256" key="3">
    <source>
        <dbReference type="ARBA" id="ARBA00022448"/>
    </source>
</evidence>
<sequence length="263" mass="28240">MNIVVCVKQVPEVSDADLEINRKGSDIDREDLEFEINEWDNYAVEEAVRLKEAHGGHVTVITLGDEDCEDVLRQSLAMGADEAILIDEDGFEMSDAAGIAKGLHGVVKDLSFDILLTGVQSSDNSWGQVGLILAELLGLPYASLVVGIEMGDGKATVFRELESDTQEKVELPLPAAMTVQTGINTPRYVSILGIKKVRKIKIKETDADELNLSEDEIGAEGSCVTSRKLVIPSIGGAAEMLTGSLDDICNKAAQIIQDKGGLV</sequence>
<feature type="domain" description="Electron transfer flavoprotein alpha/beta-subunit N-terminal" evidence="5">
    <location>
        <begin position="24"/>
        <end position="214"/>
    </location>
</feature>
<dbReference type="EMBL" id="CP061800">
    <property type="protein sequence ID" value="QTA90057.1"/>
    <property type="molecule type" value="Genomic_DNA"/>
</dbReference>
<keyword evidence="4" id="KW-0249">Electron transport</keyword>
<dbReference type="SUPFAM" id="SSF52402">
    <property type="entry name" value="Adenine nucleotide alpha hydrolases-like"/>
    <property type="match status" value="1"/>
</dbReference>
<dbReference type="Proteomes" id="UP000663722">
    <property type="component" value="Chromosome"/>
</dbReference>
<dbReference type="SMART" id="SM00893">
    <property type="entry name" value="ETF"/>
    <property type="match status" value="1"/>
</dbReference>
<keyword evidence="7" id="KW-1185">Reference proteome</keyword>
<evidence type="ECO:0000313" key="6">
    <source>
        <dbReference type="EMBL" id="QTA90057.1"/>
    </source>
</evidence>
<dbReference type="InterPro" id="IPR033948">
    <property type="entry name" value="ETF_beta_N"/>
</dbReference>
<reference evidence="6" key="1">
    <citation type="journal article" date="2021" name="Microb. Physiol.">
        <title>Proteogenomic Insights into the Physiology of Marine, Sulfate-Reducing, Filamentous Desulfonema limicola and Desulfonema magnum.</title>
        <authorList>
            <person name="Schnaars V."/>
            <person name="Wohlbrand L."/>
            <person name="Scheve S."/>
            <person name="Hinrichs C."/>
            <person name="Reinhardt R."/>
            <person name="Rabus R."/>
        </authorList>
    </citation>
    <scope>NUCLEOTIDE SEQUENCE</scope>
    <source>
        <strain evidence="6">4be13</strain>
    </source>
</reference>
<protein>
    <recommendedName>
        <fullName evidence="2">Electron transfer flavoprotein subunit beta</fullName>
    </recommendedName>
</protein>
<dbReference type="AlphaFoldDB" id="A0A975GQN8"/>
<dbReference type="KEGG" id="dmm:dnm_061180"/>
<dbReference type="InterPro" id="IPR014729">
    <property type="entry name" value="Rossmann-like_a/b/a_fold"/>
</dbReference>